<dbReference type="CDD" id="cd00063">
    <property type="entry name" value="FN3"/>
    <property type="match status" value="2"/>
</dbReference>
<evidence type="ECO:0000256" key="5">
    <source>
        <dbReference type="ARBA" id="ARBA00023326"/>
    </source>
</evidence>
<dbReference type="SUPFAM" id="SSF51445">
    <property type="entry name" value="(Trans)glycosidases"/>
    <property type="match status" value="1"/>
</dbReference>
<dbReference type="SMART" id="SM00495">
    <property type="entry name" value="ChtBD3"/>
    <property type="match status" value="1"/>
</dbReference>
<feature type="domain" description="Fibronectin type-III" evidence="8">
    <location>
        <begin position="99"/>
        <end position="184"/>
    </location>
</feature>
<keyword evidence="5" id="KW-0624">Polysaccharide degradation</keyword>
<dbReference type="Pfam" id="PF02839">
    <property type="entry name" value="CBM_5_12"/>
    <property type="match status" value="1"/>
</dbReference>
<dbReference type="CDD" id="cd06543">
    <property type="entry name" value="GH18_PF-ChiA-like"/>
    <property type="match status" value="1"/>
</dbReference>
<dbReference type="GO" id="GO:0030246">
    <property type="term" value="F:carbohydrate binding"/>
    <property type="evidence" value="ECO:0007669"/>
    <property type="project" value="InterPro"/>
</dbReference>
<keyword evidence="4" id="KW-0326">Glycosidase</keyword>
<dbReference type="GO" id="GO:0005576">
    <property type="term" value="C:extracellular region"/>
    <property type="evidence" value="ECO:0007669"/>
    <property type="project" value="InterPro"/>
</dbReference>
<feature type="signal peptide" evidence="7">
    <location>
        <begin position="1"/>
        <end position="22"/>
    </location>
</feature>
<gene>
    <name evidence="10" type="ORF">SAMN05660976_04270</name>
</gene>
<dbReference type="SUPFAM" id="SSF49265">
    <property type="entry name" value="Fibronectin type III"/>
    <property type="match status" value="1"/>
</dbReference>
<evidence type="ECO:0000256" key="6">
    <source>
        <dbReference type="SAM" id="MobiDB-lite"/>
    </source>
</evidence>
<dbReference type="OrthoDB" id="99456at2"/>
<organism evidence="10 11">
    <name type="scientific">Nonomuraea pusilla</name>
    <dbReference type="NCBI Taxonomy" id="46177"/>
    <lineage>
        <taxon>Bacteria</taxon>
        <taxon>Bacillati</taxon>
        <taxon>Actinomycetota</taxon>
        <taxon>Actinomycetes</taxon>
        <taxon>Streptosporangiales</taxon>
        <taxon>Streptosporangiaceae</taxon>
        <taxon>Nonomuraea</taxon>
    </lineage>
</organism>
<dbReference type="Gene3D" id="2.10.10.20">
    <property type="entry name" value="Carbohydrate-binding module superfamily 5/12"/>
    <property type="match status" value="1"/>
</dbReference>
<keyword evidence="11" id="KW-1185">Reference proteome</keyword>
<feature type="domain" description="Fibronectin type-III" evidence="8">
    <location>
        <begin position="190"/>
        <end position="272"/>
    </location>
</feature>
<dbReference type="InterPro" id="IPR003610">
    <property type="entry name" value="CBM5/12"/>
</dbReference>
<evidence type="ECO:0000259" key="9">
    <source>
        <dbReference type="PROSITE" id="PS51910"/>
    </source>
</evidence>
<feature type="chain" id="PRO_5039273077" evidence="7">
    <location>
        <begin position="23"/>
        <end position="566"/>
    </location>
</feature>
<name>A0A1H7VYH9_9ACTN</name>
<protein>
    <submittedName>
        <fullName evidence="10">Chitodextrinase</fullName>
    </submittedName>
</protein>
<dbReference type="PROSITE" id="PS50853">
    <property type="entry name" value="FN3"/>
    <property type="match status" value="2"/>
</dbReference>
<evidence type="ECO:0000313" key="10">
    <source>
        <dbReference type="EMBL" id="SEM14260.1"/>
    </source>
</evidence>
<dbReference type="EMBL" id="FOBF01000010">
    <property type="protein sequence ID" value="SEM14260.1"/>
    <property type="molecule type" value="Genomic_DNA"/>
</dbReference>
<evidence type="ECO:0000256" key="2">
    <source>
        <dbReference type="ARBA" id="ARBA00022801"/>
    </source>
</evidence>
<sequence>MTVRRTTTALLAALTLTGTGLATGLATGTTAAYGQTLQTAAYAAWAPWTAYTAGTRVTYNGVDYECLQSHTSQPGWEPPNVPALWKAVTGGGDTTAPSAPGNLRSTSVTSNSVALAWNASTDDVGVTGYLVFRGGTQVATVTGTTYTDTGLAASTGYTYTVKARDAAGNVSGASNSLQVTTSGGTGTPGQPGAPSVTGTTNTSISLSWGASSGTVTGYRVYEGGSVVATVTGTSATVGSLGACTSHTYTVKAYNAAGESAASASVSGTTGGCTTGGRMPGAPYLYMGWGNPPSPATVMDATGVKSFTMAFILSSGGCNPAWDGQRPITGGADQQAINTIKSKGGSVQISFGGWQGNKLGPNCSTPEAFAGAVQKVIDGVGPAVVDFDIENTDEFESEVVQDRILNALKIVKAANPSVKIVVTFGTSTTGPTYWGTRLINRSKELAAPIDNYTIMPFDFGGGANMYQNTVNAAEGLKNALKSAFGWSDAQAYAHMGISGMNGLSDQQEVTNQSTWTQIRDYATSKGLTRLAFWSVNRDRPCPGGGVSESCSGISQTDWEFTKITAGF</sequence>
<dbReference type="FunFam" id="2.60.40.10:FF:001114">
    <property type="entry name" value="Chitinase A1"/>
    <property type="match status" value="1"/>
</dbReference>
<dbReference type="InterPro" id="IPR003961">
    <property type="entry name" value="FN3_dom"/>
</dbReference>
<dbReference type="InterPro" id="IPR052750">
    <property type="entry name" value="GH18_Chitinase"/>
</dbReference>
<dbReference type="GO" id="GO:0004553">
    <property type="term" value="F:hydrolase activity, hydrolyzing O-glycosyl compounds"/>
    <property type="evidence" value="ECO:0007669"/>
    <property type="project" value="InterPro"/>
</dbReference>
<feature type="domain" description="GH18" evidence="9">
    <location>
        <begin position="279"/>
        <end position="566"/>
    </location>
</feature>
<dbReference type="PANTHER" id="PTHR42976:SF1">
    <property type="entry name" value="GH18 DOMAIN-CONTAINING PROTEIN-RELATED"/>
    <property type="match status" value="1"/>
</dbReference>
<reference evidence="10 11" key="1">
    <citation type="submission" date="2016-10" db="EMBL/GenBank/DDBJ databases">
        <authorList>
            <person name="de Groot N.N."/>
        </authorList>
    </citation>
    <scope>NUCLEOTIDE SEQUENCE [LARGE SCALE GENOMIC DNA]</scope>
    <source>
        <strain evidence="10 11">DSM 43357</strain>
    </source>
</reference>
<dbReference type="Gene3D" id="2.60.40.10">
    <property type="entry name" value="Immunoglobulins"/>
    <property type="match status" value="2"/>
</dbReference>
<dbReference type="Proteomes" id="UP000198953">
    <property type="component" value="Unassembled WGS sequence"/>
</dbReference>
<evidence type="ECO:0000256" key="7">
    <source>
        <dbReference type="SAM" id="SignalP"/>
    </source>
</evidence>
<dbReference type="RefSeq" id="WP_091102333.1">
    <property type="nucleotide sequence ID" value="NZ_FOBF01000010.1"/>
</dbReference>
<dbReference type="CDD" id="cd12214">
    <property type="entry name" value="ChiA1_BD"/>
    <property type="match status" value="1"/>
</dbReference>
<evidence type="ECO:0000259" key="8">
    <source>
        <dbReference type="PROSITE" id="PS50853"/>
    </source>
</evidence>
<dbReference type="AlphaFoldDB" id="A0A1H7VYH9"/>
<dbReference type="SMART" id="SM00060">
    <property type="entry name" value="FN3"/>
    <property type="match status" value="2"/>
</dbReference>
<dbReference type="InterPro" id="IPR036116">
    <property type="entry name" value="FN3_sf"/>
</dbReference>
<feature type="region of interest" description="Disordered" evidence="6">
    <location>
        <begin position="180"/>
        <end position="200"/>
    </location>
</feature>
<evidence type="ECO:0000256" key="4">
    <source>
        <dbReference type="ARBA" id="ARBA00023295"/>
    </source>
</evidence>
<keyword evidence="2" id="KW-0378">Hydrolase</keyword>
<dbReference type="Pfam" id="PF00041">
    <property type="entry name" value="fn3"/>
    <property type="match status" value="2"/>
</dbReference>
<keyword evidence="1 7" id="KW-0732">Signal</keyword>
<dbReference type="InterPro" id="IPR036573">
    <property type="entry name" value="CBM_sf_5/12"/>
</dbReference>
<keyword evidence="3" id="KW-0119">Carbohydrate metabolism</keyword>
<proteinExistence type="predicted"/>
<dbReference type="PROSITE" id="PS51910">
    <property type="entry name" value="GH18_2"/>
    <property type="match status" value="1"/>
</dbReference>
<dbReference type="STRING" id="46177.SAMN05660976_04270"/>
<accession>A0A1H7VYH9</accession>
<evidence type="ECO:0000313" key="11">
    <source>
        <dbReference type="Proteomes" id="UP000198953"/>
    </source>
</evidence>
<dbReference type="InterPro" id="IPR013783">
    <property type="entry name" value="Ig-like_fold"/>
</dbReference>
<evidence type="ECO:0000256" key="3">
    <source>
        <dbReference type="ARBA" id="ARBA00023277"/>
    </source>
</evidence>
<dbReference type="InterPro" id="IPR001223">
    <property type="entry name" value="Glyco_hydro18_cat"/>
</dbReference>
<dbReference type="InterPro" id="IPR017853">
    <property type="entry name" value="GH"/>
</dbReference>
<dbReference type="PANTHER" id="PTHR42976">
    <property type="entry name" value="BIFUNCTIONAL CHITINASE/LYSOZYME-RELATED"/>
    <property type="match status" value="1"/>
</dbReference>
<dbReference type="Gene3D" id="3.20.20.80">
    <property type="entry name" value="Glycosidases"/>
    <property type="match status" value="1"/>
</dbReference>
<dbReference type="SUPFAM" id="SSF51055">
    <property type="entry name" value="Carbohydrate binding domain"/>
    <property type="match status" value="1"/>
</dbReference>
<dbReference type="GO" id="GO:0000272">
    <property type="term" value="P:polysaccharide catabolic process"/>
    <property type="evidence" value="ECO:0007669"/>
    <property type="project" value="UniProtKB-KW"/>
</dbReference>
<evidence type="ECO:0000256" key="1">
    <source>
        <dbReference type="ARBA" id="ARBA00022729"/>
    </source>
</evidence>